<gene>
    <name evidence="1" type="ORF">Aam_037_002</name>
</gene>
<comment type="caution">
    <text evidence="1">The sequence shown here is derived from an EMBL/GenBank/DDBJ whole genome shotgun (WGS) entry which is preliminary data.</text>
</comment>
<dbReference type="Proteomes" id="UP000032668">
    <property type="component" value="Unassembled WGS sequence"/>
</dbReference>
<accession>A0A0D6PEE7</accession>
<protein>
    <submittedName>
        <fullName evidence="1">Uncharacterized protein</fullName>
    </submittedName>
</protein>
<proteinExistence type="predicted"/>
<sequence>MDVACLQKPPEQINKPVVPDKPPHTAKQKPMVNRVEVARQITFDDPAAPRPGTTILQLYFHGPDSVMHAAFRPEAVGEAMKVAFPDRLHGHQHRTLDDAVFQGRDTQWAFLAIGFRDIDTPDRLRAVIPRQQVRSQAG</sequence>
<organism evidence="1 2">
    <name type="scientific">Acidocella aminolytica 101 = DSM 11237</name>
    <dbReference type="NCBI Taxonomy" id="1120923"/>
    <lineage>
        <taxon>Bacteria</taxon>
        <taxon>Pseudomonadati</taxon>
        <taxon>Pseudomonadota</taxon>
        <taxon>Alphaproteobacteria</taxon>
        <taxon>Acetobacterales</taxon>
        <taxon>Acidocellaceae</taxon>
        <taxon>Acidocella</taxon>
    </lineage>
</organism>
<name>A0A0D6PEE7_9PROT</name>
<reference evidence="1 2" key="1">
    <citation type="submission" date="2012-11" db="EMBL/GenBank/DDBJ databases">
        <title>Whole genome sequence of Acidocella aminolytica 101 = DSM 11237.</title>
        <authorList>
            <person name="Azuma Y."/>
            <person name="Higashiura N."/>
            <person name="Hirakawa H."/>
            <person name="Matsushita K."/>
        </authorList>
    </citation>
    <scope>NUCLEOTIDE SEQUENCE [LARGE SCALE GENOMIC DNA]</scope>
    <source>
        <strain evidence="2">101 / DSM 11237</strain>
    </source>
</reference>
<dbReference type="AlphaFoldDB" id="A0A0D6PEE7"/>
<keyword evidence="2" id="KW-1185">Reference proteome</keyword>
<dbReference type="EMBL" id="BANC01000037">
    <property type="protein sequence ID" value="GAN80115.1"/>
    <property type="molecule type" value="Genomic_DNA"/>
</dbReference>
<evidence type="ECO:0000313" key="1">
    <source>
        <dbReference type="EMBL" id="GAN80115.1"/>
    </source>
</evidence>
<evidence type="ECO:0000313" key="2">
    <source>
        <dbReference type="Proteomes" id="UP000032668"/>
    </source>
</evidence>